<reference evidence="4 5" key="1">
    <citation type="submission" date="2015-02" db="EMBL/GenBank/DDBJ databases">
        <authorList>
            <person name="Chooi Y.-H."/>
        </authorList>
    </citation>
    <scope>NUCLEOTIDE SEQUENCE [LARGE SCALE GENOMIC DNA]</scope>
    <source>
        <strain evidence="4">E3</strain>
    </source>
</reference>
<evidence type="ECO:0008006" key="6">
    <source>
        <dbReference type="Google" id="ProtNLM"/>
    </source>
</evidence>
<feature type="transmembrane region" description="Helical" evidence="1">
    <location>
        <begin position="154"/>
        <end position="173"/>
    </location>
</feature>
<evidence type="ECO:0000259" key="3">
    <source>
        <dbReference type="Pfam" id="PF13373"/>
    </source>
</evidence>
<dbReference type="InterPro" id="IPR029071">
    <property type="entry name" value="Ubiquitin-like_domsf"/>
</dbReference>
<dbReference type="InterPro" id="IPR025390">
    <property type="entry name" value="Dsc3_C"/>
</dbReference>
<keyword evidence="1" id="KW-0812">Transmembrane</keyword>
<dbReference type="Proteomes" id="UP000039324">
    <property type="component" value="Unassembled WGS sequence"/>
</dbReference>
<proteinExistence type="predicted"/>
<accession>A0A0G4IWB8</accession>
<evidence type="ECO:0000256" key="1">
    <source>
        <dbReference type="SAM" id="Phobius"/>
    </source>
</evidence>
<dbReference type="EMBL" id="CDSF01000091">
    <property type="protein sequence ID" value="CEO99552.1"/>
    <property type="molecule type" value="Genomic_DNA"/>
</dbReference>
<keyword evidence="1" id="KW-0472">Membrane</keyword>
<dbReference type="OMA" id="VSICERN"/>
<sequence length="207" mass="22805">MSSSPPAYAPVPDRDVELGDACTVTLLHGANPKRTLTVPRGTTVAQLKAMAFPEESATHRVRFIHCGKLLDNDDEVLERCGLDRSPFLHVAISNKAAGGPAPVETTTVVDDDETMEEADRRLAILLSERDDAVIEMDEYDPHMLVSREGDHSDFIWGFIFGSCLGYISVIWLWQPNVPRRQKLGILSGILVFLLMGAVRSPVPQSHT</sequence>
<dbReference type="InterPro" id="IPR000626">
    <property type="entry name" value="Ubiquitin-like_dom"/>
</dbReference>
<feature type="domain" description="Ubiquitin-like" evidence="2">
    <location>
        <begin position="33"/>
        <end position="94"/>
    </location>
</feature>
<protein>
    <recommendedName>
        <fullName evidence="6">Ubiquitin-like domain-containing protein</fullName>
    </recommendedName>
</protein>
<evidence type="ECO:0000259" key="2">
    <source>
        <dbReference type="Pfam" id="PF00240"/>
    </source>
</evidence>
<feature type="domain" description="DSC E3 ubiquitin ligase complex subunit 3 C-terminal" evidence="3">
    <location>
        <begin position="132"/>
        <end position="199"/>
    </location>
</feature>
<evidence type="ECO:0000313" key="5">
    <source>
        <dbReference type="Proteomes" id="UP000039324"/>
    </source>
</evidence>
<organism evidence="4 5">
    <name type="scientific">Plasmodiophora brassicae</name>
    <name type="common">Clubroot disease agent</name>
    <dbReference type="NCBI Taxonomy" id="37360"/>
    <lineage>
        <taxon>Eukaryota</taxon>
        <taxon>Sar</taxon>
        <taxon>Rhizaria</taxon>
        <taxon>Endomyxa</taxon>
        <taxon>Phytomyxea</taxon>
        <taxon>Plasmodiophorida</taxon>
        <taxon>Plasmodiophoridae</taxon>
        <taxon>Plasmodiophora</taxon>
    </lineage>
</organism>
<dbReference type="Pfam" id="PF13373">
    <property type="entry name" value="Dsc3_C"/>
    <property type="match status" value="1"/>
</dbReference>
<dbReference type="Gene3D" id="3.10.20.90">
    <property type="entry name" value="Phosphatidylinositol 3-kinase Catalytic Subunit, Chain A, domain 1"/>
    <property type="match status" value="1"/>
</dbReference>
<dbReference type="AlphaFoldDB" id="A0A0G4IWB8"/>
<feature type="transmembrane region" description="Helical" evidence="1">
    <location>
        <begin position="185"/>
        <end position="202"/>
    </location>
</feature>
<dbReference type="OrthoDB" id="419317at2759"/>
<keyword evidence="1" id="KW-1133">Transmembrane helix</keyword>
<dbReference type="Pfam" id="PF00240">
    <property type="entry name" value="ubiquitin"/>
    <property type="match status" value="1"/>
</dbReference>
<evidence type="ECO:0000313" key="4">
    <source>
        <dbReference type="EMBL" id="CEO99552.1"/>
    </source>
</evidence>
<gene>
    <name evidence="4" type="ORF">PBRA_007285</name>
</gene>
<keyword evidence="5" id="KW-1185">Reference proteome</keyword>
<name>A0A0G4IWB8_PLABS</name>
<dbReference type="SUPFAM" id="SSF54236">
    <property type="entry name" value="Ubiquitin-like"/>
    <property type="match status" value="1"/>
</dbReference>